<gene>
    <name evidence="2" type="ORF">KPH14_012529</name>
</gene>
<feature type="compositionally biased region" description="Basic residues" evidence="1">
    <location>
        <begin position="209"/>
        <end position="221"/>
    </location>
</feature>
<organism evidence="2 3">
    <name type="scientific">Odynerus spinipes</name>
    <dbReference type="NCBI Taxonomy" id="1348599"/>
    <lineage>
        <taxon>Eukaryota</taxon>
        <taxon>Metazoa</taxon>
        <taxon>Ecdysozoa</taxon>
        <taxon>Arthropoda</taxon>
        <taxon>Hexapoda</taxon>
        <taxon>Insecta</taxon>
        <taxon>Pterygota</taxon>
        <taxon>Neoptera</taxon>
        <taxon>Endopterygota</taxon>
        <taxon>Hymenoptera</taxon>
        <taxon>Apocrita</taxon>
        <taxon>Aculeata</taxon>
        <taxon>Vespoidea</taxon>
        <taxon>Vespidae</taxon>
        <taxon>Eumeninae</taxon>
        <taxon>Odynerus</taxon>
    </lineage>
</organism>
<feature type="compositionally biased region" description="Basic and acidic residues" evidence="1">
    <location>
        <begin position="101"/>
        <end position="118"/>
    </location>
</feature>
<feature type="region of interest" description="Disordered" evidence="1">
    <location>
        <begin position="1"/>
        <end position="36"/>
    </location>
</feature>
<reference evidence="2" key="2">
    <citation type="journal article" date="2023" name="Commun. Biol.">
        <title>Intrasexual cuticular hydrocarbon dimorphism in a wasp sheds light on hydrocarbon biosynthesis genes in Hymenoptera.</title>
        <authorList>
            <person name="Moris V.C."/>
            <person name="Podsiadlowski L."/>
            <person name="Martin S."/>
            <person name="Oeyen J.P."/>
            <person name="Donath A."/>
            <person name="Petersen M."/>
            <person name="Wilbrandt J."/>
            <person name="Misof B."/>
            <person name="Liedtke D."/>
            <person name="Thamm M."/>
            <person name="Scheiner R."/>
            <person name="Schmitt T."/>
            <person name="Niehuis O."/>
        </authorList>
    </citation>
    <scope>NUCLEOTIDE SEQUENCE</scope>
    <source>
        <strain evidence="2">GBR_01_08_01A</strain>
    </source>
</reference>
<accession>A0AAD9RJB9</accession>
<feature type="compositionally biased region" description="Polar residues" evidence="1">
    <location>
        <begin position="7"/>
        <end position="16"/>
    </location>
</feature>
<feature type="region of interest" description="Disordered" evidence="1">
    <location>
        <begin position="52"/>
        <end position="135"/>
    </location>
</feature>
<keyword evidence="3" id="KW-1185">Reference proteome</keyword>
<evidence type="ECO:0000313" key="3">
    <source>
        <dbReference type="Proteomes" id="UP001258017"/>
    </source>
</evidence>
<feature type="region of interest" description="Disordered" evidence="1">
    <location>
        <begin position="188"/>
        <end position="222"/>
    </location>
</feature>
<evidence type="ECO:0000313" key="2">
    <source>
        <dbReference type="EMBL" id="KAK2580283.1"/>
    </source>
</evidence>
<protein>
    <submittedName>
        <fullName evidence="2">Uncharacterized protein</fullName>
    </submittedName>
</protein>
<name>A0AAD9RJB9_9HYME</name>
<dbReference type="Proteomes" id="UP001258017">
    <property type="component" value="Unassembled WGS sequence"/>
</dbReference>
<reference evidence="2" key="1">
    <citation type="submission" date="2021-08" db="EMBL/GenBank/DDBJ databases">
        <authorList>
            <person name="Misof B."/>
            <person name="Oliver O."/>
            <person name="Podsiadlowski L."/>
            <person name="Donath A."/>
            <person name="Peters R."/>
            <person name="Mayer C."/>
            <person name="Rust J."/>
            <person name="Gunkel S."/>
            <person name="Lesny P."/>
            <person name="Martin S."/>
            <person name="Oeyen J.P."/>
            <person name="Petersen M."/>
            <person name="Panagiotis P."/>
            <person name="Wilbrandt J."/>
            <person name="Tanja T."/>
        </authorList>
    </citation>
    <scope>NUCLEOTIDE SEQUENCE</scope>
    <source>
        <strain evidence="2">GBR_01_08_01A</strain>
        <tissue evidence="2">Thorax + abdomen</tissue>
    </source>
</reference>
<proteinExistence type="predicted"/>
<evidence type="ECO:0000256" key="1">
    <source>
        <dbReference type="SAM" id="MobiDB-lite"/>
    </source>
</evidence>
<feature type="compositionally biased region" description="Basic and acidic residues" evidence="1">
    <location>
        <begin position="84"/>
        <end position="93"/>
    </location>
</feature>
<sequence>MEESDQKNVTNESTSPEVDVNTKETIENDEMSISKPAADLCDLKQINCEVGAKETSESCPANECNEEQSKENEICSNPSNESQEEQKNDENRHTSTPQDDQENRKECCAVESNEEKSKQCCQSPASISEENEENSKECCAIESNVEKSKQCCQSPASISEENEENSNECCALENKEEKTKQCCQIPASPQKLKQCCQSPSRAKESTSSKPKRKSRSTRRRLNAMISNSLHFSDTDSEGELIIMETHVRGTSPAKQRQGPVISVTMDDIEGADKPETNSQCLAISSTSEVTRSRRGSFTENLTDVDEIYTSEPENEQKIEGRNSLTVAENAFQAETDVEDMSNDEGEPAIYVAQRSDILCDFSGETITTKEGDGPFSVEIRNSMSKEMEVEEGAAQKSPDIVIMPNTDSEDMEMSDEEDLQVASCSQRELFEDLDVLAASQIVMTNVNKTTDTLGVKDTQEDVSIGDCHTDVEDVDCAE</sequence>
<comment type="caution">
    <text evidence="2">The sequence shown here is derived from an EMBL/GenBank/DDBJ whole genome shotgun (WGS) entry which is preliminary data.</text>
</comment>
<dbReference type="AlphaFoldDB" id="A0AAD9RJB9"/>
<dbReference type="EMBL" id="JAIFRP010000062">
    <property type="protein sequence ID" value="KAK2580283.1"/>
    <property type="molecule type" value="Genomic_DNA"/>
</dbReference>